<sequence>MSFFKKLFGGKNNGETAKDGTVIYSYDGNEDNGYTAPAPMEYTEEIVDHFMRAFPNRTCGVFHEIISDLVHIDVNVMEPTEREPFWILYTTGMSDLPMTLPEEILEELGDGIDRAELMIFLPTSWEMSEQAFKDDNNYWPIRLMKQLARFPHQYNTWLSYGHTIPNYREYEPYAEGTGLNGVVLYKLDDDLSVIPTKDGNKVHAYFLVPLYREEMEYKLEYGMEALMEKLFELGNDALVLNPKRKNTCA</sequence>
<dbReference type="InterPro" id="IPR020941">
    <property type="entry name" value="SUFU-like_domain"/>
</dbReference>
<dbReference type="InterPro" id="IPR037181">
    <property type="entry name" value="SUFU_N"/>
</dbReference>
<dbReference type="EMBL" id="QJVJ01000012">
    <property type="protein sequence ID" value="PYI51607.1"/>
    <property type="molecule type" value="Genomic_DNA"/>
</dbReference>
<keyword evidence="3" id="KW-1185">Reference proteome</keyword>
<dbReference type="Proteomes" id="UP000247476">
    <property type="component" value="Unassembled WGS sequence"/>
</dbReference>
<protein>
    <submittedName>
        <fullName evidence="2">Suppressor of fused protein (SUFU)</fullName>
    </submittedName>
</protein>
<reference evidence="2 3" key="1">
    <citation type="submission" date="2018-05" db="EMBL/GenBank/DDBJ databases">
        <title>Paenibacillus flagellatus sp. nov., isolated from selenium mineral soil.</title>
        <authorList>
            <person name="Dai X."/>
        </authorList>
    </citation>
    <scope>NUCLEOTIDE SEQUENCE [LARGE SCALE GENOMIC DNA]</scope>
    <source>
        <strain evidence="2 3">DXL2</strain>
    </source>
</reference>
<name>A0A2V5KLE0_9BACL</name>
<organism evidence="2 3">
    <name type="scientific">Paenibacillus flagellatus</name>
    <dbReference type="NCBI Taxonomy" id="2211139"/>
    <lineage>
        <taxon>Bacteria</taxon>
        <taxon>Bacillati</taxon>
        <taxon>Bacillota</taxon>
        <taxon>Bacilli</taxon>
        <taxon>Bacillales</taxon>
        <taxon>Paenibacillaceae</taxon>
        <taxon>Paenibacillus</taxon>
    </lineage>
</organism>
<dbReference type="RefSeq" id="WP_110842728.1">
    <property type="nucleotide sequence ID" value="NZ_QJVJ01000012.1"/>
</dbReference>
<comment type="caution">
    <text evidence="2">The sequence shown here is derived from an EMBL/GenBank/DDBJ whole genome shotgun (WGS) entry which is preliminary data.</text>
</comment>
<accession>A0A2V5KLE0</accession>
<dbReference type="AlphaFoldDB" id="A0A2V5KLE0"/>
<evidence type="ECO:0000259" key="1">
    <source>
        <dbReference type="Pfam" id="PF05076"/>
    </source>
</evidence>
<proteinExistence type="predicted"/>
<gene>
    <name evidence="2" type="ORF">DLM86_24680</name>
</gene>
<evidence type="ECO:0000313" key="2">
    <source>
        <dbReference type="EMBL" id="PYI51607.1"/>
    </source>
</evidence>
<feature type="domain" description="Suppressor of fused-like" evidence="1">
    <location>
        <begin position="70"/>
        <end position="245"/>
    </location>
</feature>
<dbReference type="SUPFAM" id="SSF103359">
    <property type="entry name" value="Suppressor of Fused, N-terminal domain"/>
    <property type="match status" value="1"/>
</dbReference>
<dbReference type="OrthoDB" id="4827574at2"/>
<dbReference type="Pfam" id="PF05076">
    <property type="entry name" value="SUFU"/>
    <property type="match status" value="1"/>
</dbReference>
<evidence type="ECO:0000313" key="3">
    <source>
        <dbReference type="Proteomes" id="UP000247476"/>
    </source>
</evidence>